<evidence type="ECO:0000256" key="1">
    <source>
        <dbReference type="SAM" id="Phobius"/>
    </source>
</evidence>
<dbReference type="STRING" id="1302689.RG47T_4104"/>
<accession>A0A1Q6A3Q7</accession>
<keyword evidence="1" id="KW-0812">Transmembrane</keyword>
<keyword evidence="1" id="KW-1133">Transmembrane helix</keyword>
<dbReference type="Gene3D" id="2.60.120.1440">
    <property type="match status" value="1"/>
</dbReference>
<dbReference type="Pfam" id="PF04773">
    <property type="entry name" value="FecR"/>
    <property type="match status" value="1"/>
</dbReference>
<evidence type="ECO:0000259" key="3">
    <source>
        <dbReference type="Pfam" id="PF16344"/>
    </source>
</evidence>
<gene>
    <name evidence="4" type="ORF">RG47T_4104</name>
</gene>
<dbReference type="PIRSF" id="PIRSF018266">
    <property type="entry name" value="FecR"/>
    <property type="match status" value="1"/>
</dbReference>
<feature type="transmembrane region" description="Helical" evidence="1">
    <location>
        <begin position="91"/>
        <end position="112"/>
    </location>
</feature>
<dbReference type="EMBL" id="MPPL01000001">
    <property type="protein sequence ID" value="OKS88632.1"/>
    <property type="molecule type" value="Genomic_DNA"/>
</dbReference>
<keyword evidence="1" id="KW-0472">Membrane</keyword>
<comment type="caution">
    <text evidence="4">The sequence shown here is derived from an EMBL/GenBank/DDBJ whole genome shotgun (WGS) entry which is preliminary data.</text>
</comment>
<organism evidence="4 5">
    <name type="scientific">Mucilaginibacter polytrichastri</name>
    <dbReference type="NCBI Taxonomy" id="1302689"/>
    <lineage>
        <taxon>Bacteria</taxon>
        <taxon>Pseudomonadati</taxon>
        <taxon>Bacteroidota</taxon>
        <taxon>Sphingobacteriia</taxon>
        <taxon>Sphingobacteriales</taxon>
        <taxon>Sphingobacteriaceae</taxon>
        <taxon>Mucilaginibacter</taxon>
    </lineage>
</organism>
<dbReference type="Proteomes" id="UP000186720">
    <property type="component" value="Unassembled WGS sequence"/>
</dbReference>
<dbReference type="InterPro" id="IPR032508">
    <property type="entry name" value="FecR_C"/>
</dbReference>
<evidence type="ECO:0000313" key="5">
    <source>
        <dbReference type="Proteomes" id="UP000186720"/>
    </source>
</evidence>
<evidence type="ECO:0000259" key="2">
    <source>
        <dbReference type="Pfam" id="PF04773"/>
    </source>
</evidence>
<protein>
    <submittedName>
        <fullName evidence="4">Uncharacterized protein</fullName>
    </submittedName>
</protein>
<dbReference type="Pfam" id="PF16344">
    <property type="entry name" value="FecR_C"/>
    <property type="match status" value="1"/>
</dbReference>
<evidence type="ECO:0000313" key="4">
    <source>
        <dbReference type="EMBL" id="OKS88632.1"/>
    </source>
</evidence>
<dbReference type="Gene3D" id="3.55.50.30">
    <property type="match status" value="1"/>
</dbReference>
<proteinExistence type="predicted"/>
<dbReference type="PANTHER" id="PTHR30273">
    <property type="entry name" value="PERIPLASMIC SIGNAL SENSOR AND SIGMA FACTOR ACTIVATOR FECR-RELATED"/>
    <property type="match status" value="1"/>
</dbReference>
<reference evidence="4 5" key="1">
    <citation type="submission" date="2016-11" db="EMBL/GenBank/DDBJ databases">
        <title>Whole Genome Sequencing of Mucilaginibacter polytrichastri RG4-7(T) isolated from the moss sample.</title>
        <authorList>
            <person name="Li Y."/>
        </authorList>
    </citation>
    <scope>NUCLEOTIDE SEQUENCE [LARGE SCALE GENOMIC DNA]</scope>
    <source>
        <strain evidence="4 5">RG4-7</strain>
    </source>
</reference>
<feature type="domain" description="FecR protein" evidence="2">
    <location>
        <begin position="132"/>
        <end position="214"/>
    </location>
</feature>
<dbReference type="InterPro" id="IPR006860">
    <property type="entry name" value="FecR"/>
</dbReference>
<keyword evidence="5" id="KW-1185">Reference proteome</keyword>
<feature type="domain" description="Protein FecR C-terminal" evidence="3">
    <location>
        <begin position="261"/>
        <end position="314"/>
    </location>
</feature>
<dbReference type="OrthoDB" id="1452822at2"/>
<dbReference type="PANTHER" id="PTHR30273:SF2">
    <property type="entry name" value="PROTEIN FECR"/>
    <property type="match status" value="1"/>
</dbReference>
<name>A0A1Q6A3Q7_9SPHI</name>
<dbReference type="InterPro" id="IPR012373">
    <property type="entry name" value="Ferrdict_sens_TM"/>
</dbReference>
<dbReference type="RefSeq" id="WP_074491187.1">
    <property type="nucleotide sequence ID" value="NZ_FPAM01000025.1"/>
</dbReference>
<sequence>MKQDVSEEMLIRYLLKEAVAEEEKAVKDWVQESEANARELEGMKMIFESGKQLAPVSPLKADAAWDKFKELRSAAQQNDKKLRSLYPAANWFRVAAAVTIFVGIGCLLFNILKNKADNPGNMVSIRTLKNVKVVTLPDGSIIHINKNSSITYASNFNSRRVITLSGEAFFKVKHNEDAPFTVITNDLTIKDVGTAFNVNGKNHRTEVIVESGIVQIGHSSASVRLNANEMVTIKAGERNMTVQRSTDILYNYYRTNQFVAFNTPLHRLVDVLNEAYDQKIIISNKLVINEPITVTINRDDSLARILNVIKGTTPALNIVKNGNGYSIQ</sequence>
<dbReference type="AlphaFoldDB" id="A0A1Q6A3Q7"/>
<dbReference type="GO" id="GO:0016989">
    <property type="term" value="F:sigma factor antagonist activity"/>
    <property type="evidence" value="ECO:0007669"/>
    <property type="project" value="TreeGrafter"/>
</dbReference>